<evidence type="ECO:0000256" key="1">
    <source>
        <dbReference type="SAM" id="MobiDB-lite"/>
    </source>
</evidence>
<accession>A0AAE0L0K6</accession>
<name>A0AAE0L0K6_9CHLO</name>
<sequence length="133" mass="14904">MAMPTSIQRISCSKSIVQVYERTGSCSTSKFLRPEHASSLFLKAKFSQQSRAAGRQSLRVVAGPQPETEEGSALDFPQEWLKPGPSRRPDIFPEFEPIKPPLPQPMPGDPEEPEEEEEEEGEENPEEEPPPEE</sequence>
<evidence type="ECO:0000313" key="3">
    <source>
        <dbReference type="Proteomes" id="UP001190700"/>
    </source>
</evidence>
<protein>
    <submittedName>
        <fullName evidence="2">Uncharacterized protein</fullName>
    </submittedName>
</protein>
<feature type="region of interest" description="Disordered" evidence="1">
    <location>
        <begin position="49"/>
        <end position="133"/>
    </location>
</feature>
<organism evidence="2 3">
    <name type="scientific">Cymbomonas tetramitiformis</name>
    <dbReference type="NCBI Taxonomy" id="36881"/>
    <lineage>
        <taxon>Eukaryota</taxon>
        <taxon>Viridiplantae</taxon>
        <taxon>Chlorophyta</taxon>
        <taxon>Pyramimonadophyceae</taxon>
        <taxon>Pyramimonadales</taxon>
        <taxon>Pyramimonadaceae</taxon>
        <taxon>Cymbomonas</taxon>
    </lineage>
</organism>
<proteinExistence type="predicted"/>
<evidence type="ECO:0000313" key="2">
    <source>
        <dbReference type="EMBL" id="KAK3267305.1"/>
    </source>
</evidence>
<dbReference type="PANTHER" id="PTHR35713">
    <property type="entry name" value="ARGININE/SERINE-RICH-LIKE SPLICING FACTOR"/>
    <property type="match status" value="1"/>
</dbReference>
<feature type="compositionally biased region" description="Pro residues" evidence="1">
    <location>
        <begin position="98"/>
        <end position="108"/>
    </location>
</feature>
<dbReference type="EMBL" id="LGRX02012492">
    <property type="protein sequence ID" value="KAK3267305.1"/>
    <property type="molecule type" value="Genomic_DNA"/>
</dbReference>
<comment type="caution">
    <text evidence="2">The sequence shown here is derived from an EMBL/GenBank/DDBJ whole genome shotgun (WGS) entry which is preliminary data.</text>
</comment>
<dbReference type="AlphaFoldDB" id="A0AAE0L0K6"/>
<reference evidence="2 3" key="1">
    <citation type="journal article" date="2015" name="Genome Biol. Evol.">
        <title>Comparative Genomics of a Bacterivorous Green Alga Reveals Evolutionary Causalities and Consequences of Phago-Mixotrophic Mode of Nutrition.</title>
        <authorList>
            <person name="Burns J.A."/>
            <person name="Paasch A."/>
            <person name="Narechania A."/>
            <person name="Kim E."/>
        </authorList>
    </citation>
    <scope>NUCLEOTIDE SEQUENCE [LARGE SCALE GENOMIC DNA]</scope>
    <source>
        <strain evidence="2 3">PLY_AMNH</strain>
    </source>
</reference>
<feature type="compositionally biased region" description="Acidic residues" evidence="1">
    <location>
        <begin position="109"/>
        <end position="133"/>
    </location>
</feature>
<dbReference type="PANTHER" id="PTHR35713:SF1">
    <property type="entry name" value="ARGININE_SERINE-RICH-LIKE SPLICING FACTOR"/>
    <property type="match status" value="1"/>
</dbReference>
<dbReference type="Proteomes" id="UP001190700">
    <property type="component" value="Unassembled WGS sequence"/>
</dbReference>
<keyword evidence="3" id="KW-1185">Reference proteome</keyword>
<gene>
    <name evidence="2" type="ORF">CYMTET_24129</name>
</gene>